<accession>A0A1W9KPP0</accession>
<protein>
    <submittedName>
        <fullName evidence="1">Uncharacterized protein</fullName>
    </submittedName>
</protein>
<evidence type="ECO:0000313" key="2">
    <source>
        <dbReference type="Proteomes" id="UP000192505"/>
    </source>
</evidence>
<dbReference type="Proteomes" id="UP000192505">
    <property type="component" value="Unassembled WGS sequence"/>
</dbReference>
<sequence>MDPHQKTILADDFGVGFTCHYLVDQHGFEDFGDTNYVIKHMLKGKALLKKPPKKRGAAKSPDFIAVDGLGRLHVLECKGTQSSRTYLKKAMEKGRDQKLNISSTRGTFKTSMVGGLYVPLHKARADAELVFLDPEPNEELIELGKLGRRTIANAVRRVSLSKMLSSVGLWQAATTVFDGTTEFIDPRFVRDIKNFGLRFAGFELNSAADRYEREVEYRSFEPRGRDRSQLDGYMTRLKLSVPENITDLFSKDVISEKGVLPRSVVDQWIGEALSKRRRKYEVTYQKKIVYENDRAAANQPLYKEAHRKIKGSWTESSEAEMNLGKTDYSSVTTGQGFSLEIERRRFE</sequence>
<organism evidence="1 2">
    <name type="scientific">Rhodoferax ferrireducens</name>
    <dbReference type="NCBI Taxonomy" id="192843"/>
    <lineage>
        <taxon>Bacteria</taxon>
        <taxon>Pseudomonadati</taxon>
        <taxon>Pseudomonadota</taxon>
        <taxon>Betaproteobacteria</taxon>
        <taxon>Burkholderiales</taxon>
        <taxon>Comamonadaceae</taxon>
        <taxon>Rhodoferax</taxon>
    </lineage>
</organism>
<dbReference type="AlphaFoldDB" id="A0A1W9KPP0"/>
<name>A0A1W9KPP0_9BURK</name>
<proteinExistence type="predicted"/>
<gene>
    <name evidence="1" type="ORF">BWK72_20385</name>
</gene>
<comment type="caution">
    <text evidence="1">The sequence shown here is derived from an EMBL/GenBank/DDBJ whole genome shotgun (WGS) entry which is preliminary data.</text>
</comment>
<evidence type="ECO:0000313" key="1">
    <source>
        <dbReference type="EMBL" id="OQW85804.1"/>
    </source>
</evidence>
<dbReference type="EMBL" id="MTEI01000034">
    <property type="protein sequence ID" value="OQW85804.1"/>
    <property type="molecule type" value="Genomic_DNA"/>
</dbReference>
<reference evidence="1 2" key="1">
    <citation type="submission" date="2017-01" db="EMBL/GenBank/DDBJ databases">
        <title>Novel large sulfur bacteria in the metagenomes of groundwater-fed chemosynthetic microbial mats in the Lake Huron basin.</title>
        <authorList>
            <person name="Sharrar A.M."/>
            <person name="Flood B.E."/>
            <person name="Bailey J.V."/>
            <person name="Jones D.S."/>
            <person name="Biddanda B."/>
            <person name="Ruberg S.A."/>
            <person name="Marcus D.N."/>
            <person name="Dick G.J."/>
        </authorList>
    </citation>
    <scope>NUCLEOTIDE SEQUENCE [LARGE SCALE GENOMIC DNA]</scope>
    <source>
        <strain evidence="1">A7</strain>
    </source>
</reference>